<dbReference type="RefSeq" id="WP_188380556.1">
    <property type="nucleotide sequence ID" value="NZ_BMDI01000001.1"/>
</dbReference>
<accession>A0A8J3AX73</accession>
<reference evidence="2" key="1">
    <citation type="journal article" date="2019" name="Int. J. Syst. Evol. Microbiol.">
        <title>The Global Catalogue of Microorganisms (GCM) 10K type strain sequencing project: providing services to taxonomists for standard genome sequencing and annotation.</title>
        <authorList>
            <consortium name="The Broad Institute Genomics Platform"/>
            <consortium name="The Broad Institute Genome Sequencing Center for Infectious Disease"/>
            <person name="Wu L."/>
            <person name="Ma J."/>
        </authorList>
    </citation>
    <scope>NUCLEOTIDE SEQUENCE [LARGE SCALE GENOMIC DNA]</scope>
    <source>
        <strain evidence="2">CCM 2767</strain>
    </source>
</reference>
<dbReference type="EMBL" id="BMDI01000001">
    <property type="protein sequence ID" value="GGI18497.1"/>
    <property type="molecule type" value="Genomic_DNA"/>
</dbReference>
<evidence type="ECO:0000313" key="2">
    <source>
        <dbReference type="Proteomes" id="UP000642180"/>
    </source>
</evidence>
<proteinExistence type="predicted"/>
<protein>
    <submittedName>
        <fullName evidence="1">Uncharacterized protein</fullName>
    </submittedName>
</protein>
<dbReference type="AlphaFoldDB" id="A0A8J3AX73"/>
<sequence>MVELLIVAGFVLIPLFLAIPLLGKYLDVRSTAVQGARYAAWERTVFYGGDAASSIGWGSFTNKWKANEKTDGVIQAEMRARYFSETGTSSHFSSSDAGASLTQKVLWQDRVGTKLADYQDVSNGIANGKAPGTLNIILEPIADLAATLGPFTLEMKGAYTATVNVNVADIDTNSFLLKSTKTSFVEKNVLLANGWNAGGPDATNLTSVKQQVKGLTPTSIIATEVGGVKIIDYVLGALSLFLPEVSKLEPGKIEPDVVPPDRLK</sequence>
<organism evidence="1 2">
    <name type="scientific">Oxalicibacterium faecigallinarum</name>
    <dbReference type="NCBI Taxonomy" id="573741"/>
    <lineage>
        <taxon>Bacteria</taxon>
        <taxon>Pseudomonadati</taxon>
        <taxon>Pseudomonadota</taxon>
        <taxon>Betaproteobacteria</taxon>
        <taxon>Burkholderiales</taxon>
        <taxon>Oxalobacteraceae</taxon>
        <taxon>Oxalicibacterium</taxon>
    </lineage>
</organism>
<gene>
    <name evidence="1" type="ORF">GCM10008066_14310</name>
</gene>
<dbReference type="Proteomes" id="UP000642180">
    <property type="component" value="Unassembled WGS sequence"/>
</dbReference>
<name>A0A8J3AX73_9BURK</name>
<keyword evidence="2" id="KW-1185">Reference proteome</keyword>
<comment type="caution">
    <text evidence="1">The sequence shown here is derived from an EMBL/GenBank/DDBJ whole genome shotgun (WGS) entry which is preliminary data.</text>
</comment>
<evidence type="ECO:0000313" key="1">
    <source>
        <dbReference type="EMBL" id="GGI18497.1"/>
    </source>
</evidence>